<feature type="domain" description="Cytochrome b561 bacterial/Ni-hydrogenase" evidence="7">
    <location>
        <begin position="8"/>
        <end position="167"/>
    </location>
</feature>
<dbReference type="STRING" id="709839.TSA66_08935"/>
<evidence type="ECO:0000313" key="9">
    <source>
        <dbReference type="Proteomes" id="UP000031572"/>
    </source>
</evidence>
<keyword evidence="4 6" id="KW-1133">Transmembrane helix</keyword>
<evidence type="ECO:0000313" key="8">
    <source>
        <dbReference type="EMBL" id="KIF80917.1"/>
    </source>
</evidence>
<feature type="transmembrane region" description="Helical" evidence="6">
    <location>
        <begin position="42"/>
        <end position="63"/>
    </location>
</feature>
<dbReference type="InterPro" id="IPR051542">
    <property type="entry name" value="Hydrogenase_cytochrome"/>
</dbReference>
<gene>
    <name evidence="8" type="ORF">TSA66_08935</name>
</gene>
<keyword evidence="5 6" id="KW-0472">Membrane</keyword>
<accession>A0A0C1YKD2</accession>
<feature type="transmembrane region" description="Helical" evidence="6">
    <location>
        <begin position="94"/>
        <end position="114"/>
    </location>
</feature>
<evidence type="ECO:0000256" key="3">
    <source>
        <dbReference type="ARBA" id="ARBA00022692"/>
    </source>
</evidence>
<dbReference type="InterPro" id="IPR011577">
    <property type="entry name" value="Cyt_b561_bac/Ni-Hgenase"/>
</dbReference>
<name>A0A0C1YKD2_9BURK</name>
<dbReference type="SUPFAM" id="SSF81342">
    <property type="entry name" value="Transmembrane di-heme cytochromes"/>
    <property type="match status" value="1"/>
</dbReference>
<dbReference type="GO" id="GO:0020037">
    <property type="term" value="F:heme binding"/>
    <property type="evidence" value="ECO:0007669"/>
    <property type="project" value="TreeGrafter"/>
</dbReference>
<dbReference type="Pfam" id="PF01292">
    <property type="entry name" value="Ni_hydr_CYTB"/>
    <property type="match status" value="1"/>
</dbReference>
<dbReference type="AlphaFoldDB" id="A0A0C1YKD2"/>
<keyword evidence="9" id="KW-1185">Reference proteome</keyword>
<evidence type="ECO:0000256" key="1">
    <source>
        <dbReference type="ARBA" id="ARBA00004651"/>
    </source>
</evidence>
<reference evidence="8 9" key="1">
    <citation type="submission" date="2014-12" db="EMBL/GenBank/DDBJ databases">
        <title>Denitrispirillum autotrophicum gen. nov., sp. nov., Denitrifying, Facultatively Autotrophic Bacteria Isolated from Rice Paddy Soil.</title>
        <authorList>
            <person name="Ishii S."/>
            <person name="Ashida N."/>
            <person name="Ohno H."/>
            <person name="Otsuka S."/>
            <person name="Yokota A."/>
            <person name="Senoo K."/>
        </authorList>
    </citation>
    <scope>NUCLEOTIDE SEQUENCE [LARGE SCALE GENOMIC DNA]</scope>
    <source>
        <strain evidence="8 9">TSA66</strain>
    </source>
</reference>
<evidence type="ECO:0000259" key="7">
    <source>
        <dbReference type="Pfam" id="PF01292"/>
    </source>
</evidence>
<protein>
    <submittedName>
        <fullName evidence="8">Cytochrome B561</fullName>
    </submittedName>
</protein>
<proteinExistence type="predicted"/>
<dbReference type="EMBL" id="JWJG01000028">
    <property type="protein sequence ID" value="KIF80917.1"/>
    <property type="molecule type" value="Genomic_DNA"/>
</dbReference>
<dbReference type="InterPro" id="IPR016174">
    <property type="entry name" value="Di-haem_cyt_TM"/>
</dbReference>
<evidence type="ECO:0000256" key="6">
    <source>
        <dbReference type="SAM" id="Phobius"/>
    </source>
</evidence>
<dbReference type="Gene3D" id="1.20.950.20">
    <property type="entry name" value="Transmembrane di-heme cytochromes, Chain C"/>
    <property type="match status" value="1"/>
</dbReference>
<feature type="transmembrane region" description="Helical" evidence="6">
    <location>
        <begin position="12"/>
        <end position="30"/>
    </location>
</feature>
<dbReference type="Proteomes" id="UP000031572">
    <property type="component" value="Unassembled WGS sequence"/>
</dbReference>
<dbReference type="GO" id="GO:0009055">
    <property type="term" value="F:electron transfer activity"/>
    <property type="evidence" value="ECO:0007669"/>
    <property type="project" value="InterPro"/>
</dbReference>
<evidence type="ECO:0000256" key="4">
    <source>
        <dbReference type="ARBA" id="ARBA00022989"/>
    </source>
</evidence>
<keyword evidence="3 6" id="KW-0812">Transmembrane</keyword>
<organism evidence="8 9">
    <name type="scientific">Noviherbaspirillum autotrophicum</name>
    <dbReference type="NCBI Taxonomy" id="709839"/>
    <lineage>
        <taxon>Bacteria</taxon>
        <taxon>Pseudomonadati</taxon>
        <taxon>Pseudomonadota</taxon>
        <taxon>Betaproteobacteria</taxon>
        <taxon>Burkholderiales</taxon>
        <taxon>Oxalobacteraceae</taxon>
        <taxon>Noviherbaspirillum</taxon>
    </lineage>
</organism>
<feature type="transmembrane region" description="Helical" evidence="6">
    <location>
        <begin position="134"/>
        <end position="154"/>
    </location>
</feature>
<comment type="subcellular location">
    <subcellularLocation>
        <location evidence="1">Cell membrane</location>
        <topology evidence="1">Multi-pass membrane protein</topology>
    </subcellularLocation>
</comment>
<evidence type="ECO:0000256" key="5">
    <source>
        <dbReference type="ARBA" id="ARBA00023136"/>
    </source>
</evidence>
<sequence length="172" mass="18998">MGIAVIAVWDRIVRFVHWSVAALVLANFVFETGPLHRYAGYLAVALVALRLVWGFTATGYARFSCWWPGFGKTVTYLRQTIAGRAPRYIGINPMGAAMAVLLWLLIASLGVTGWMMGLDAYWGEEWLQELHETVAYVLLGGVAIHVTSVIVVSIKSRENLPKAMLTGKKRSS</sequence>
<dbReference type="GO" id="GO:0022904">
    <property type="term" value="P:respiratory electron transport chain"/>
    <property type="evidence" value="ECO:0007669"/>
    <property type="project" value="InterPro"/>
</dbReference>
<evidence type="ECO:0000256" key="2">
    <source>
        <dbReference type="ARBA" id="ARBA00022475"/>
    </source>
</evidence>
<dbReference type="PANTHER" id="PTHR30485">
    <property type="entry name" value="NI/FE-HYDROGENASE 1 B-TYPE CYTOCHROME SUBUNIT"/>
    <property type="match status" value="1"/>
</dbReference>
<keyword evidence="2" id="KW-1003">Cell membrane</keyword>
<dbReference type="PANTHER" id="PTHR30485:SF2">
    <property type="entry name" value="BLL0597 PROTEIN"/>
    <property type="match status" value="1"/>
</dbReference>
<comment type="caution">
    <text evidence="8">The sequence shown here is derived from an EMBL/GenBank/DDBJ whole genome shotgun (WGS) entry which is preliminary data.</text>
</comment>
<dbReference type="GO" id="GO:0005886">
    <property type="term" value="C:plasma membrane"/>
    <property type="evidence" value="ECO:0007669"/>
    <property type="project" value="UniProtKB-SubCell"/>
</dbReference>